<dbReference type="RefSeq" id="WP_152551281.1">
    <property type="nucleotide sequence ID" value="NZ_JJRY01000018.1"/>
</dbReference>
<reference evidence="3 4" key="1">
    <citation type="submission" date="2014-04" db="EMBL/GenBank/DDBJ databases">
        <title>Draft genome sequence of Bacillus azotoformans MEV2011, a (co-) denitrifying strain unable to grow in the presence of oxygen.</title>
        <authorList>
            <person name="Nielsen M."/>
            <person name="Schreiber L."/>
            <person name="Finster K."/>
            <person name="Schramm A."/>
        </authorList>
    </citation>
    <scope>NUCLEOTIDE SEQUENCE [LARGE SCALE GENOMIC DNA]</scope>
    <source>
        <strain evidence="3 4">MEV2011</strain>
    </source>
</reference>
<keyword evidence="1" id="KW-0472">Membrane</keyword>
<gene>
    <name evidence="3" type="ORF">M670_03665</name>
</gene>
<keyword evidence="1" id="KW-0812">Transmembrane</keyword>
<dbReference type="InterPro" id="IPR025646">
    <property type="entry name" value="DUF4350"/>
</dbReference>
<organism evidence="3 4">
    <name type="scientific">Schinkia azotoformans MEV2011</name>
    <dbReference type="NCBI Taxonomy" id="1348973"/>
    <lineage>
        <taxon>Bacteria</taxon>
        <taxon>Bacillati</taxon>
        <taxon>Bacillota</taxon>
        <taxon>Bacilli</taxon>
        <taxon>Bacillales</taxon>
        <taxon>Bacillaceae</taxon>
        <taxon>Calidifontibacillus/Schinkia group</taxon>
        <taxon>Schinkia</taxon>
    </lineage>
</organism>
<dbReference type="PATRIC" id="fig|1348973.3.peg.3543"/>
<dbReference type="EMBL" id="JJRY01000018">
    <property type="protein sequence ID" value="KEF37074.1"/>
    <property type="molecule type" value="Genomic_DNA"/>
</dbReference>
<sequence>MQIATAKKRTWLGLIMLLLLFFLSSHFVLTPEPSEYPSYASNSPAPNGVKAFYTYLEKEKLPVKRWFYSADLLPKNDGNQLLMMIEPKKMYFPNKAEQKSYEEFMKAGNSIILFTKKPQGIFNFKKENDEEILLSNDDGPIAIKRSFGKGQLIVANNPESLTNENILMHDHIPLMISLLNAVDIKNAGAIWIDEYTHGFGKTASSVYPKWLLLLSVQAAILIGLWLWLEGKRFGPILRPREEFVRFTDERIQALAAWYMRCQLYKDSLFIQADYLKFVLQERWGVPYKTDWNDSGDVLERKWVTRSAQEIRQFLHDLTLVLKKENISKQEYLLWSKKLEQLRKEVEEE</sequence>
<evidence type="ECO:0000313" key="3">
    <source>
        <dbReference type="EMBL" id="KEF37074.1"/>
    </source>
</evidence>
<dbReference type="Proteomes" id="UP000027936">
    <property type="component" value="Unassembled WGS sequence"/>
</dbReference>
<keyword evidence="1" id="KW-1133">Transmembrane helix</keyword>
<evidence type="ECO:0000256" key="1">
    <source>
        <dbReference type="SAM" id="Phobius"/>
    </source>
</evidence>
<dbReference type="AlphaFoldDB" id="A0A072NHA5"/>
<accession>A0A072NHA5</accession>
<feature type="transmembrane region" description="Helical" evidence="1">
    <location>
        <begin position="210"/>
        <end position="228"/>
    </location>
</feature>
<feature type="domain" description="DUF4350" evidence="2">
    <location>
        <begin position="41"/>
        <end position="118"/>
    </location>
</feature>
<evidence type="ECO:0000259" key="2">
    <source>
        <dbReference type="Pfam" id="PF14258"/>
    </source>
</evidence>
<proteinExistence type="predicted"/>
<evidence type="ECO:0000313" key="4">
    <source>
        <dbReference type="Proteomes" id="UP000027936"/>
    </source>
</evidence>
<comment type="caution">
    <text evidence="3">The sequence shown here is derived from an EMBL/GenBank/DDBJ whole genome shotgun (WGS) entry which is preliminary data.</text>
</comment>
<dbReference type="Pfam" id="PF14258">
    <property type="entry name" value="DUF4350"/>
    <property type="match status" value="1"/>
</dbReference>
<protein>
    <recommendedName>
        <fullName evidence="2">DUF4350 domain-containing protein</fullName>
    </recommendedName>
</protein>
<dbReference type="OrthoDB" id="2935725at2"/>
<name>A0A072NHA5_SCHAZ</name>